<sequence>MPQTIPTLRVVLIGICMLAAAGLAYAMKPTRQAAGADTFQLETAIPRQFGTWIEQKQQVQIVDPRQQETIDRIYSQVLMRSYVNAEGVRVMLSIAYGSNQSDDLQVHRPEVCYPAQGAQLLSTVNANLPTQWGEIPARRLTTQFGPRHEPVTYWVMVGDRAIIGSLQGKLAQLRYGFRGQIPDGMLVRASTIDPDDERAFAQQARFLQDLLAAVPPETRKRLSGLQ</sequence>
<dbReference type="InterPro" id="IPR054653">
    <property type="entry name" value="EpsI_type_B_pred"/>
</dbReference>
<dbReference type="Pfam" id="PF11984">
    <property type="entry name" value="DUF3485"/>
    <property type="match status" value="1"/>
</dbReference>
<evidence type="ECO:0000313" key="3">
    <source>
        <dbReference type="Proteomes" id="UP000092952"/>
    </source>
</evidence>
<dbReference type="RefSeq" id="WP_068802604.1">
    <property type="nucleotide sequence ID" value="NZ_CP014671.1"/>
</dbReference>
<dbReference type="EMBL" id="CP014671">
    <property type="protein sequence ID" value="ANX03095.1"/>
    <property type="molecule type" value="Genomic_DNA"/>
</dbReference>
<proteinExistence type="predicted"/>
<gene>
    <name evidence="2" type="ORF">PG2T_02085</name>
</gene>
<dbReference type="OrthoDB" id="9797363at2"/>
<accession>A0A1B1YQP1</accession>
<dbReference type="AlphaFoldDB" id="A0A1B1YQP1"/>
<protein>
    <recommendedName>
        <fullName evidence="1">Methanolan biosynthesis EpsI domain-containing protein</fullName>
    </recommendedName>
</protein>
<feature type="domain" description="Methanolan biosynthesis EpsI" evidence="1">
    <location>
        <begin position="12"/>
        <end position="216"/>
    </location>
</feature>
<organism evidence="2 3">
    <name type="scientific">Immundisolibacter cernigliae</name>
    <dbReference type="NCBI Taxonomy" id="1810504"/>
    <lineage>
        <taxon>Bacteria</taxon>
        <taxon>Pseudomonadati</taxon>
        <taxon>Pseudomonadota</taxon>
        <taxon>Gammaproteobacteria</taxon>
        <taxon>Immundisolibacterales</taxon>
        <taxon>Immundisolibacteraceae</taxon>
        <taxon>Immundisolibacter</taxon>
    </lineage>
</organism>
<name>A0A1B1YQP1_9GAMM</name>
<dbReference type="NCBIfam" id="TIGR02914">
    <property type="entry name" value="EpsI_fam"/>
    <property type="match status" value="1"/>
</dbReference>
<dbReference type="Proteomes" id="UP000092952">
    <property type="component" value="Chromosome"/>
</dbReference>
<dbReference type="NCBIfam" id="NF045609">
    <property type="entry name" value="EpsI_type_B"/>
    <property type="match status" value="1"/>
</dbReference>
<reference evidence="3" key="1">
    <citation type="submission" date="2016-03" db="EMBL/GenBank/DDBJ databases">
        <title>Complete genome sequence of Solimmundus cernigliae, representing a novel lineage of polycyclic aromatic hydrocarbon degraders within the Gammaproteobacteria.</title>
        <authorList>
            <person name="Singleton D.R."/>
            <person name="Dickey A.N."/>
            <person name="Scholl E.H."/>
            <person name="Wright F.A."/>
            <person name="Aitken M.D."/>
        </authorList>
    </citation>
    <scope>NUCLEOTIDE SEQUENCE [LARGE SCALE GENOMIC DNA]</scope>
    <source>
        <strain evidence="3">TR3.2</strain>
    </source>
</reference>
<keyword evidence="3" id="KW-1185">Reference proteome</keyword>
<dbReference type="InParanoid" id="A0A1B1YQP1"/>
<dbReference type="InterPro" id="IPR014263">
    <property type="entry name" value="Methanolan_biosynth_EpsI"/>
</dbReference>
<evidence type="ECO:0000259" key="1">
    <source>
        <dbReference type="Pfam" id="PF11984"/>
    </source>
</evidence>
<evidence type="ECO:0000313" key="2">
    <source>
        <dbReference type="EMBL" id="ANX03095.1"/>
    </source>
</evidence>
<dbReference type="KEGG" id="gbi:PG2T_02085"/>
<dbReference type="STRING" id="1810504.PG2T_02085"/>